<protein>
    <submittedName>
        <fullName evidence="1">Uncharacterized protein</fullName>
    </submittedName>
</protein>
<accession>A0A517SID3</accession>
<name>A0A517SID3_9PLAN</name>
<reference evidence="1 2" key="1">
    <citation type="submission" date="2019-02" db="EMBL/GenBank/DDBJ databases">
        <title>Deep-cultivation of Planctomycetes and their phenomic and genomic characterization uncovers novel biology.</title>
        <authorList>
            <person name="Wiegand S."/>
            <person name="Jogler M."/>
            <person name="Boedeker C."/>
            <person name="Pinto D."/>
            <person name="Vollmers J."/>
            <person name="Rivas-Marin E."/>
            <person name="Kohn T."/>
            <person name="Peeters S.H."/>
            <person name="Heuer A."/>
            <person name="Rast P."/>
            <person name="Oberbeckmann S."/>
            <person name="Bunk B."/>
            <person name="Jeske O."/>
            <person name="Meyerdierks A."/>
            <person name="Storesund J.E."/>
            <person name="Kallscheuer N."/>
            <person name="Luecker S."/>
            <person name="Lage O.M."/>
            <person name="Pohl T."/>
            <person name="Merkel B.J."/>
            <person name="Hornburger P."/>
            <person name="Mueller R.-W."/>
            <person name="Bruemmer F."/>
            <person name="Labrenz M."/>
            <person name="Spormann A.M."/>
            <person name="Op den Camp H."/>
            <person name="Overmann J."/>
            <person name="Amann R."/>
            <person name="Jetten M.S.M."/>
            <person name="Mascher T."/>
            <person name="Medema M.H."/>
            <person name="Devos D.P."/>
            <person name="Kaster A.-K."/>
            <person name="Ovreas L."/>
            <person name="Rohde M."/>
            <person name="Galperin M.Y."/>
            <person name="Jogler C."/>
        </authorList>
    </citation>
    <scope>NUCLEOTIDE SEQUENCE [LARGE SCALE GENOMIC DNA]</scope>
    <source>
        <strain evidence="1 2">Pan44</strain>
    </source>
</reference>
<dbReference type="InParanoid" id="A0A517SID3"/>
<evidence type="ECO:0000313" key="1">
    <source>
        <dbReference type="EMBL" id="QDT55872.1"/>
    </source>
</evidence>
<dbReference type="RefSeq" id="WP_145032329.1">
    <property type="nucleotide sequence ID" value="NZ_CP036271.1"/>
</dbReference>
<dbReference type="OrthoDB" id="281889at2"/>
<keyword evidence="2" id="KW-1185">Reference proteome</keyword>
<sequence length="89" mass="10217">MSERDLNRAVALRTGESVESIQRLGFQVLGDEHVDEDLGPLVFDWERRQAAYLRQLLSDDDWPGKTWPLPSHDEDFDDELDQEYAVAAA</sequence>
<organism evidence="1 2">
    <name type="scientific">Caulifigura coniformis</name>
    <dbReference type="NCBI Taxonomy" id="2527983"/>
    <lineage>
        <taxon>Bacteria</taxon>
        <taxon>Pseudomonadati</taxon>
        <taxon>Planctomycetota</taxon>
        <taxon>Planctomycetia</taxon>
        <taxon>Planctomycetales</taxon>
        <taxon>Planctomycetaceae</taxon>
        <taxon>Caulifigura</taxon>
    </lineage>
</organism>
<dbReference type="Proteomes" id="UP000315700">
    <property type="component" value="Chromosome"/>
</dbReference>
<proteinExistence type="predicted"/>
<dbReference type="AlphaFoldDB" id="A0A517SID3"/>
<dbReference type="KEGG" id="ccos:Pan44_39200"/>
<gene>
    <name evidence="1" type="ORF">Pan44_39200</name>
</gene>
<dbReference type="EMBL" id="CP036271">
    <property type="protein sequence ID" value="QDT55872.1"/>
    <property type="molecule type" value="Genomic_DNA"/>
</dbReference>
<evidence type="ECO:0000313" key="2">
    <source>
        <dbReference type="Proteomes" id="UP000315700"/>
    </source>
</evidence>